<name>A0AAW1GXM3_SAPOF</name>
<evidence type="ECO:0000313" key="1">
    <source>
        <dbReference type="EMBL" id="KAK9668535.1"/>
    </source>
</evidence>
<gene>
    <name evidence="1" type="ORF">RND81_13G067400</name>
</gene>
<reference evidence="1" key="1">
    <citation type="submission" date="2024-03" db="EMBL/GenBank/DDBJ databases">
        <title>WGS assembly of Saponaria officinalis var. Norfolk2.</title>
        <authorList>
            <person name="Jenkins J."/>
            <person name="Shu S."/>
            <person name="Grimwood J."/>
            <person name="Barry K."/>
            <person name="Goodstein D."/>
            <person name="Schmutz J."/>
            <person name="Leebens-Mack J."/>
            <person name="Osbourn A."/>
        </authorList>
    </citation>
    <scope>NUCLEOTIDE SEQUENCE [LARGE SCALE GENOMIC DNA]</scope>
    <source>
        <strain evidence="1">JIC</strain>
    </source>
</reference>
<dbReference type="AlphaFoldDB" id="A0AAW1GXM3"/>
<dbReference type="PANTHER" id="PTHR31728">
    <property type="entry name" value="ABRAXAS FAMILY MEMBER"/>
    <property type="match status" value="1"/>
</dbReference>
<dbReference type="GO" id="GO:0005634">
    <property type="term" value="C:nucleus"/>
    <property type="evidence" value="ECO:0007669"/>
    <property type="project" value="TreeGrafter"/>
</dbReference>
<sequence length="290" mass="31329">MADNHHKNHPIHKVTISGPTLSSLLNHLTSSTSPTTGLLYGDFSLLSPSPLSDDSPSPSSPPPPSLIATISGFSPIVSPALPHRRAAVIGWFSARRRSPLRPSLLDHSLSLTHSSTTTTPFIFLLLTTTAATSTTQTLIHTHEYRAYQFNPNSVSFETVSLEVVNIGPGFRGQYGHFSPKSGLPWTACVSHVGSPMREDASGSKSLSELKRVGVDQKDLDVYVSGGYDVASLTRLVGSDAVGYMSGVEDLYEKMLAKLHGLTRVVETSSARLLELECHNMKLRRRVAGIE</sequence>
<dbReference type="PRINTS" id="PR02051">
    <property type="entry name" value="PROTEINF175"/>
</dbReference>
<comment type="caution">
    <text evidence="1">The sequence shown here is derived from an EMBL/GenBank/DDBJ whole genome shotgun (WGS) entry which is preliminary data.</text>
</comment>
<dbReference type="Proteomes" id="UP001443914">
    <property type="component" value="Unassembled WGS sequence"/>
</dbReference>
<protein>
    <submittedName>
        <fullName evidence="1">Uncharacterized protein</fullName>
    </submittedName>
</protein>
<dbReference type="GO" id="GO:0031593">
    <property type="term" value="F:polyubiquitin modification-dependent protein binding"/>
    <property type="evidence" value="ECO:0007669"/>
    <property type="project" value="TreeGrafter"/>
</dbReference>
<proteinExistence type="predicted"/>
<dbReference type="EMBL" id="JBDFQZ010000013">
    <property type="protein sequence ID" value="KAK9668535.1"/>
    <property type="molecule type" value="Genomic_DNA"/>
</dbReference>
<dbReference type="InterPro" id="IPR023238">
    <property type="entry name" value="FAM175"/>
</dbReference>
<accession>A0AAW1GXM3</accession>
<dbReference type="PANTHER" id="PTHR31728:SF5">
    <property type="entry name" value="OS07G0540200 PROTEIN"/>
    <property type="match status" value="1"/>
</dbReference>
<evidence type="ECO:0000313" key="2">
    <source>
        <dbReference type="Proteomes" id="UP001443914"/>
    </source>
</evidence>
<organism evidence="1 2">
    <name type="scientific">Saponaria officinalis</name>
    <name type="common">Common soapwort</name>
    <name type="synonym">Lychnis saponaria</name>
    <dbReference type="NCBI Taxonomy" id="3572"/>
    <lineage>
        <taxon>Eukaryota</taxon>
        <taxon>Viridiplantae</taxon>
        <taxon>Streptophyta</taxon>
        <taxon>Embryophyta</taxon>
        <taxon>Tracheophyta</taxon>
        <taxon>Spermatophyta</taxon>
        <taxon>Magnoliopsida</taxon>
        <taxon>eudicotyledons</taxon>
        <taxon>Gunneridae</taxon>
        <taxon>Pentapetalae</taxon>
        <taxon>Caryophyllales</taxon>
        <taxon>Caryophyllaceae</taxon>
        <taxon>Caryophylleae</taxon>
        <taxon>Saponaria</taxon>
    </lineage>
</organism>
<keyword evidence="2" id="KW-1185">Reference proteome</keyword>